<proteinExistence type="inferred from homology"/>
<dbReference type="SUPFAM" id="SSF54637">
    <property type="entry name" value="Thioesterase/thiol ester dehydrase-isomerase"/>
    <property type="match status" value="1"/>
</dbReference>
<evidence type="ECO:0000313" key="4">
    <source>
        <dbReference type="Proteomes" id="UP001329825"/>
    </source>
</evidence>
<dbReference type="InterPro" id="IPR029069">
    <property type="entry name" value="HotDog_dom_sf"/>
</dbReference>
<evidence type="ECO:0000256" key="1">
    <source>
        <dbReference type="ARBA" id="ARBA00038476"/>
    </source>
</evidence>
<accession>A0ABZ1D6M2</accession>
<feature type="compositionally biased region" description="Low complexity" evidence="2">
    <location>
        <begin position="228"/>
        <end position="250"/>
    </location>
</feature>
<dbReference type="InterPro" id="IPR051490">
    <property type="entry name" value="THEM6_lcsJ_thioesterase"/>
</dbReference>
<sequence>MLDAIINQLPSGLVESVKTMISKLTMNSSTPLLPFIPKPVKALLLLLFIFHSPSWPFTWHIRVWYWGIKAYYLAYKKGRSKYLKDWKVQSDQKGGIKDLRTRINRIAWVDDCDYNLHLSNSAYAKNSDALKMKWCIEALSPLFTPGAHMALGATHYNFFKEIPLGAEYVMEARCAGWDDKWFYVVIEFILYPQKSKSSSKSASKSKSTAKTVKATAQDTITTAVEKASNSISSTTTTTSTTSDSTASSSSPLVPSISDPPTRSTSPNPPSNGTSTPTTMNKVEEMKRAWAARRGQRSDGGIVCCTTISEYCFKMGRVTIPPRIGLWLSLQSPEKPDQDRARKIVMSKDGGRTFLRGGWKDEPDAATLGADIGLDEGQDQDASWVGKGREGMEKVVEGMSVF</sequence>
<feature type="region of interest" description="Disordered" evidence="2">
    <location>
        <begin position="225"/>
        <end position="280"/>
    </location>
</feature>
<dbReference type="EMBL" id="CP141888">
    <property type="protein sequence ID" value="WRT69035.1"/>
    <property type="molecule type" value="Genomic_DNA"/>
</dbReference>
<evidence type="ECO:0008006" key="5">
    <source>
        <dbReference type="Google" id="ProtNLM"/>
    </source>
</evidence>
<dbReference type="Gene3D" id="3.10.129.10">
    <property type="entry name" value="Hotdog Thioesterase"/>
    <property type="match status" value="1"/>
</dbReference>
<name>A0ABZ1D6M2_9TREE</name>
<feature type="compositionally biased region" description="Low complexity" evidence="2">
    <location>
        <begin position="259"/>
        <end position="278"/>
    </location>
</feature>
<evidence type="ECO:0000256" key="2">
    <source>
        <dbReference type="SAM" id="MobiDB-lite"/>
    </source>
</evidence>
<dbReference type="PANTHER" id="PTHR12475">
    <property type="match status" value="1"/>
</dbReference>
<reference evidence="3 4" key="1">
    <citation type="submission" date="2024-01" db="EMBL/GenBank/DDBJ databases">
        <title>Comparative genomics of Cryptococcus and Kwoniella reveals pathogenesis evolution and contrasting modes of karyotype evolution via chromosome fusion or intercentromeric recombination.</title>
        <authorList>
            <person name="Coelho M.A."/>
            <person name="David-Palma M."/>
            <person name="Shea T."/>
            <person name="Bowers K."/>
            <person name="McGinley-Smith S."/>
            <person name="Mohammad A.W."/>
            <person name="Gnirke A."/>
            <person name="Yurkov A.M."/>
            <person name="Nowrousian M."/>
            <person name="Sun S."/>
            <person name="Cuomo C.A."/>
            <person name="Heitman J."/>
        </authorList>
    </citation>
    <scope>NUCLEOTIDE SEQUENCE [LARGE SCALE GENOMIC DNA]</scope>
    <source>
        <strain evidence="3">CBS 11374</strain>
    </source>
</reference>
<comment type="similarity">
    <text evidence="1">Belongs to the lcsJ thioesterase family.</text>
</comment>
<keyword evidence="4" id="KW-1185">Reference proteome</keyword>
<dbReference type="RefSeq" id="XP_062793774.1">
    <property type="nucleotide sequence ID" value="XM_062937723.1"/>
</dbReference>
<dbReference type="Pfam" id="PF13279">
    <property type="entry name" value="4HBT_2"/>
    <property type="match status" value="1"/>
</dbReference>
<evidence type="ECO:0000313" key="3">
    <source>
        <dbReference type="EMBL" id="WRT69035.1"/>
    </source>
</evidence>
<dbReference type="PANTHER" id="PTHR12475:SF4">
    <property type="entry name" value="PROTEIN THEM6"/>
    <property type="match status" value="1"/>
</dbReference>
<protein>
    <recommendedName>
        <fullName evidence="5">Thioesterase</fullName>
    </recommendedName>
</protein>
<dbReference type="Proteomes" id="UP001329825">
    <property type="component" value="Chromosome 8"/>
</dbReference>
<dbReference type="GeneID" id="87958148"/>
<gene>
    <name evidence="3" type="ORF">IL334_006018</name>
</gene>
<organism evidence="3 4">
    <name type="scientific">Kwoniella shivajii</name>
    <dbReference type="NCBI Taxonomy" id="564305"/>
    <lineage>
        <taxon>Eukaryota</taxon>
        <taxon>Fungi</taxon>
        <taxon>Dikarya</taxon>
        <taxon>Basidiomycota</taxon>
        <taxon>Agaricomycotina</taxon>
        <taxon>Tremellomycetes</taxon>
        <taxon>Tremellales</taxon>
        <taxon>Cryptococcaceae</taxon>
        <taxon>Kwoniella</taxon>
    </lineage>
</organism>